<dbReference type="PANTHER" id="PTHR36302:SF1">
    <property type="entry name" value="COPPER CHAPERONE PCU(A)C"/>
    <property type="match status" value="1"/>
</dbReference>
<dbReference type="Pfam" id="PF04314">
    <property type="entry name" value="PCuAC"/>
    <property type="match status" value="1"/>
</dbReference>
<evidence type="ECO:0000313" key="2">
    <source>
        <dbReference type="EMBL" id="GAN53423.1"/>
    </source>
</evidence>
<feature type="chain" id="PRO_5002307966" description="Copper chaperone PCu(A)C" evidence="1">
    <location>
        <begin position="39"/>
        <end position="180"/>
    </location>
</feature>
<dbReference type="InterPro" id="IPR058248">
    <property type="entry name" value="Lxx211020-like"/>
</dbReference>
<proteinExistence type="predicted"/>
<dbReference type="OrthoDB" id="7261436at2"/>
<evidence type="ECO:0008006" key="4">
    <source>
        <dbReference type="Google" id="ProtNLM"/>
    </source>
</evidence>
<comment type="caution">
    <text evidence="2">The sequence shown here is derived from an EMBL/GenBank/DDBJ whole genome shotgun (WGS) entry which is preliminary data.</text>
</comment>
<evidence type="ECO:0000256" key="1">
    <source>
        <dbReference type="SAM" id="SignalP"/>
    </source>
</evidence>
<dbReference type="RefSeq" id="WP_148505828.1">
    <property type="nucleotide sequence ID" value="NZ_BALE01000009.1"/>
</dbReference>
<feature type="signal peptide" evidence="1">
    <location>
        <begin position="1"/>
        <end position="38"/>
    </location>
</feature>
<evidence type="ECO:0000313" key="3">
    <source>
        <dbReference type="Proteomes" id="UP000032679"/>
    </source>
</evidence>
<dbReference type="Gene3D" id="2.60.40.1890">
    <property type="entry name" value="PCu(A)C copper chaperone"/>
    <property type="match status" value="1"/>
</dbReference>
<dbReference type="InterPro" id="IPR007410">
    <property type="entry name" value="LpqE-like"/>
</dbReference>
<dbReference type="InterPro" id="IPR036182">
    <property type="entry name" value="PCuAC_sf"/>
</dbReference>
<name>A0A0D6MJH1_9PROT</name>
<protein>
    <recommendedName>
        <fullName evidence="4">Copper chaperone PCu(A)C</fullName>
    </recommendedName>
</protein>
<keyword evidence="3" id="KW-1185">Reference proteome</keyword>
<dbReference type="SUPFAM" id="SSF110087">
    <property type="entry name" value="DR1885-like metal-binding protein"/>
    <property type="match status" value="1"/>
</dbReference>
<reference evidence="2 3" key="1">
    <citation type="submission" date="2012-10" db="EMBL/GenBank/DDBJ databases">
        <title>Genome sequencing of Tanticharoenia sakaeratensis NBRC 103193.</title>
        <authorList>
            <person name="Azuma Y."/>
            <person name="Hadano H."/>
            <person name="Hirakawa H."/>
            <person name="Matsushita K."/>
        </authorList>
    </citation>
    <scope>NUCLEOTIDE SEQUENCE [LARGE SCALE GENOMIC DNA]</scope>
    <source>
        <strain evidence="2 3">NBRC 103193</strain>
    </source>
</reference>
<gene>
    <name evidence="2" type="ORF">Tasa_009_218</name>
</gene>
<sequence length="180" mass="18968">MTKHPRPAGMIHRGTIRAGYIGALFSGLALLVSAAALAQTPRPDADTDLPGQRNAGADISVTAPSFQLVPGHSDLADGYFTIENHSSQTHLLTGITAPACQQIIARHTDQEPTEKTSALFTHLALPKHTAMVFSVGGYHFVCLGLKSGILPGGSVPVTFVFLGGSSRTLQFPVEQAARQE</sequence>
<organism evidence="2 3">
    <name type="scientific">Tanticharoenia sakaeratensis NBRC 103193</name>
    <dbReference type="NCBI Taxonomy" id="1231623"/>
    <lineage>
        <taxon>Bacteria</taxon>
        <taxon>Pseudomonadati</taxon>
        <taxon>Pseudomonadota</taxon>
        <taxon>Alphaproteobacteria</taxon>
        <taxon>Acetobacterales</taxon>
        <taxon>Acetobacteraceae</taxon>
        <taxon>Tanticharoenia</taxon>
    </lineage>
</organism>
<dbReference type="STRING" id="1231623.Tasa_009_218"/>
<dbReference type="EMBL" id="BALE01000009">
    <property type="protein sequence ID" value="GAN53423.1"/>
    <property type="molecule type" value="Genomic_DNA"/>
</dbReference>
<dbReference type="Proteomes" id="UP000032679">
    <property type="component" value="Unassembled WGS sequence"/>
</dbReference>
<dbReference type="PANTHER" id="PTHR36302">
    <property type="entry name" value="BLR7088 PROTEIN"/>
    <property type="match status" value="1"/>
</dbReference>
<dbReference type="AlphaFoldDB" id="A0A0D6MJH1"/>
<keyword evidence="1" id="KW-0732">Signal</keyword>
<accession>A0A0D6MJH1</accession>